<feature type="region of interest" description="Disordered" evidence="1">
    <location>
        <begin position="67"/>
        <end position="101"/>
    </location>
</feature>
<keyword evidence="2" id="KW-0472">Membrane</keyword>
<keyword evidence="2" id="KW-1133">Transmembrane helix</keyword>
<proteinExistence type="predicted"/>
<dbReference type="PANTHER" id="PTHR34193">
    <property type="entry name" value="OS11G0199801 PROTEIN"/>
    <property type="match status" value="1"/>
</dbReference>
<dbReference type="PANTHER" id="PTHR34193:SF1">
    <property type="entry name" value="EXPRESSED PROTEIN"/>
    <property type="match status" value="1"/>
</dbReference>
<feature type="transmembrane region" description="Helical" evidence="2">
    <location>
        <begin position="199"/>
        <end position="221"/>
    </location>
</feature>
<evidence type="ECO:0000313" key="3">
    <source>
        <dbReference type="EMBL" id="CAI9787055.1"/>
    </source>
</evidence>
<keyword evidence="4" id="KW-1185">Reference proteome</keyword>
<protein>
    <submittedName>
        <fullName evidence="3">Uncharacterized protein</fullName>
    </submittedName>
</protein>
<dbReference type="AlphaFoldDB" id="A0AAD2AFJ1"/>
<feature type="region of interest" description="Disordered" evidence="1">
    <location>
        <begin position="1"/>
        <end position="27"/>
    </location>
</feature>
<dbReference type="Proteomes" id="UP000834106">
    <property type="component" value="Chromosome 23"/>
</dbReference>
<gene>
    <name evidence="3" type="ORF">FPE_LOCUS34485</name>
</gene>
<accession>A0AAD2AFJ1</accession>
<evidence type="ECO:0000256" key="1">
    <source>
        <dbReference type="SAM" id="MobiDB-lite"/>
    </source>
</evidence>
<organism evidence="3 4">
    <name type="scientific">Fraxinus pennsylvanica</name>
    <dbReference type="NCBI Taxonomy" id="56036"/>
    <lineage>
        <taxon>Eukaryota</taxon>
        <taxon>Viridiplantae</taxon>
        <taxon>Streptophyta</taxon>
        <taxon>Embryophyta</taxon>
        <taxon>Tracheophyta</taxon>
        <taxon>Spermatophyta</taxon>
        <taxon>Magnoliopsida</taxon>
        <taxon>eudicotyledons</taxon>
        <taxon>Gunneridae</taxon>
        <taxon>Pentapetalae</taxon>
        <taxon>asterids</taxon>
        <taxon>lamiids</taxon>
        <taxon>Lamiales</taxon>
        <taxon>Oleaceae</taxon>
        <taxon>Oleeae</taxon>
        <taxon>Fraxinus</taxon>
    </lineage>
</organism>
<sequence length="239" mass="27108">MEEEEDSGVCSPPLWNNVPQKIPSDRPLLHHNRVQDIVRGQGELMEMVKNWPESSYELSLKDFVEPSMIETQDQDQEEGSDKLTKNHDNQVPDQRMKVKRQESMIKEKRAKMIRYGSIGNMGLFLKMRCHQRGLTRSGGRKDLRVQVTVIIAEQAIPTEVQEAAAAVVAAMAAGERMASYPVAGPASTQNKSILFEEKLAVQVFYILCVMEDLIILFYSYYYCCTAFDVDRENLGLTGL</sequence>
<keyword evidence="2" id="KW-0812">Transmembrane</keyword>
<evidence type="ECO:0000313" key="4">
    <source>
        <dbReference type="Proteomes" id="UP000834106"/>
    </source>
</evidence>
<evidence type="ECO:0000256" key="2">
    <source>
        <dbReference type="SAM" id="Phobius"/>
    </source>
</evidence>
<feature type="compositionally biased region" description="Basic and acidic residues" evidence="1">
    <location>
        <begin position="79"/>
        <end position="101"/>
    </location>
</feature>
<reference evidence="3" key="1">
    <citation type="submission" date="2023-05" db="EMBL/GenBank/DDBJ databases">
        <authorList>
            <person name="Huff M."/>
        </authorList>
    </citation>
    <scope>NUCLEOTIDE SEQUENCE</scope>
</reference>
<dbReference type="EMBL" id="OU503058">
    <property type="protein sequence ID" value="CAI9787055.1"/>
    <property type="molecule type" value="Genomic_DNA"/>
</dbReference>
<name>A0AAD2AFJ1_9LAMI</name>